<dbReference type="InterPro" id="IPR058669">
    <property type="entry name" value="TPR_IPO7/11-like"/>
</dbReference>
<dbReference type="GO" id="GO:0005829">
    <property type="term" value="C:cytosol"/>
    <property type="evidence" value="ECO:0007669"/>
    <property type="project" value="TreeGrafter"/>
</dbReference>
<keyword evidence="3" id="KW-0813">Transport</keyword>
<evidence type="ECO:0000256" key="1">
    <source>
        <dbReference type="ARBA" id="ARBA00004123"/>
    </source>
</evidence>
<proteinExistence type="inferred from homology"/>
<dbReference type="PANTHER" id="PTHR10997">
    <property type="entry name" value="IMPORTIN-7, 8, 11"/>
    <property type="match status" value="1"/>
</dbReference>
<keyword evidence="5" id="KW-0539">Nucleus</keyword>
<dbReference type="GO" id="GO:0006606">
    <property type="term" value="P:protein import into nucleus"/>
    <property type="evidence" value="ECO:0007669"/>
    <property type="project" value="TreeGrafter"/>
</dbReference>
<feature type="compositionally biased region" description="Acidic residues" evidence="6">
    <location>
        <begin position="938"/>
        <end position="954"/>
    </location>
</feature>
<evidence type="ECO:0000256" key="3">
    <source>
        <dbReference type="ARBA" id="ARBA00022448"/>
    </source>
</evidence>
<evidence type="ECO:0000259" key="7">
    <source>
        <dbReference type="PROSITE" id="PS50166"/>
    </source>
</evidence>
<evidence type="ECO:0000256" key="6">
    <source>
        <dbReference type="SAM" id="MobiDB-lite"/>
    </source>
</evidence>
<dbReference type="Proteomes" id="UP001195483">
    <property type="component" value="Unassembled WGS sequence"/>
</dbReference>
<reference evidence="8" key="2">
    <citation type="journal article" date="2021" name="Genome Biol. Evol.">
        <title>Developing a high-quality reference genome for a parasitic bivalve with doubly uniparental inheritance (Bivalvia: Unionida).</title>
        <authorList>
            <person name="Smith C.H."/>
        </authorList>
    </citation>
    <scope>NUCLEOTIDE SEQUENCE</scope>
    <source>
        <strain evidence="8">CHS0354</strain>
        <tissue evidence="8">Mantle</tissue>
    </source>
</reference>
<dbReference type="GO" id="GO:0031267">
    <property type="term" value="F:small GTPase binding"/>
    <property type="evidence" value="ECO:0007669"/>
    <property type="project" value="InterPro"/>
</dbReference>
<evidence type="ECO:0000313" key="9">
    <source>
        <dbReference type="Proteomes" id="UP001195483"/>
    </source>
</evidence>
<dbReference type="SMART" id="SM00913">
    <property type="entry name" value="IBN_N"/>
    <property type="match status" value="1"/>
</dbReference>
<dbReference type="EMBL" id="JAEAOA010000205">
    <property type="protein sequence ID" value="KAK3605795.1"/>
    <property type="molecule type" value="Genomic_DNA"/>
</dbReference>
<dbReference type="InterPro" id="IPR056840">
    <property type="entry name" value="HEAT_IPO9_central"/>
</dbReference>
<dbReference type="Pfam" id="PF08389">
    <property type="entry name" value="Xpo1"/>
    <property type="match status" value="1"/>
</dbReference>
<evidence type="ECO:0000313" key="8">
    <source>
        <dbReference type="EMBL" id="KAK3605795.1"/>
    </source>
</evidence>
<dbReference type="InterPro" id="IPR001494">
    <property type="entry name" value="Importin-beta_N"/>
</dbReference>
<comment type="caution">
    <text evidence="8">The sequence shown here is derived from an EMBL/GenBank/DDBJ whole genome shotgun (WGS) entry which is preliminary data.</text>
</comment>
<dbReference type="PANTHER" id="PTHR10997:SF9">
    <property type="entry name" value="IMPORTIN-9"/>
    <property type="match status" value="1"/>
</dbReference>
<gene>
    <name evidence="8" type="ORF">CHS0354_002406</name>
</gene>
<dbReference type="Pfam" id="PF03810">
    <property type="entry name" value="IBN_N"/>
    <property type="match status" value="1"/>
</dbReference>
<evidence type="ECO:0000256" key="4">
    <source>
        <dbReference type="ARBA" id="ARBA00022927"/>
    </source>
</evidence>
<feature type="region of interest" description="Disordered" evidence="6">
    <location>
        <begin position="934"/>
        <end position="954"/>
    </location>
</feature>
<protein>
    <recommendedName>
        <fullName evidence="7">Importin N-terminal domain-containing protein</fullName>
    </recommendedName>
</protein>
<sequence length="1040" mass="115633">MAAQSDHSRSLKEALIESLTAILSPIQDVRAAGEEQVKALEVTEEFGVHLAELTVDPSGPLAIRQLSSVLLKQYVEAHWTQQSDKFRPPETTDAAKAEIRRLLPVGLQESISKVRSSVAYAISAIAHWDWPEAWPNLFHVLMETLSSEEPNAVHGVMRVLAEFTQDVTDTQMTHVAPVILPEMYKIFLQAETYGIRTRSRAVKIFSICAGMIATMAELQKGVAKRLLFPILPQFTEAFVHALLVPDGPTSDSGLRMEVLKAVTILVKSFPKLMSNWIGQILPPVWSIFTQSADFYARTVVNNTDEAHDPTDSDDDQCLVKGEILGFENLVYSVFEFVHALIEVNKFRITVKKSVDEIFFYVILYMQITEDQGRMWSTNPDQFVEDEDDDTFSYSVRISAQDLLLSIASEFQAESAPALCQSITRHVQTSNIERNSGKESWWKVHESCMLAMGSARDLLLGSIKSGKVQFNIQGFLETVVLLDMNLTVSPFLIGRCLWTASRYAEAMPHELLQRCIQATVGGLHPTQPPVIRISAIRAVYSYAEHLKNSNNTQLLVPFLPSITEGLVTVATQFSSDVLALCLETLSVVLSVDKSFTASCESKVTPLNIAIFLKYCGDPVIVSIVQDIFKELAENDSCMGALQQRLLPTLVSILQATSDKVPLGLPVFSLDVLQTIVRSSKHPLSDGLVHNAFPAVVQCTLRADDNSTMQSGGECLRAFASQGLDQIIQWHDDQGNNGLGYIMQVISKLLDPKISEFTASFVGRLVAVVLSKVGPHLGENMDLILRAVLSKMHQTETLSVMQSLVMVFAHLMHDQIEAVLDFLTSVPDPTGKPALEFVLDEWCSRQHLFFGAYERKVTAVALCKLLLYAVSHNDIRLQEITVKGDQIIPQTNGITTRSKTAQCPDQWTTLPVVVKIYKLLINELSNQMESNLSTHVSAGDDLEDEEECWEDNDDGDEEVHFEGQTLSSLLDQFDGAYQGFSANAEEEEDDPDALADPTNQIDLQVYLTEFLQSFSHQPCFAMFSSHHTDAERQVLRAINITD</sequence>
<dbReference type="Pfam" id="PF25018">
    <property type="entry name" value="HEAT_IPO9_c"/>
    <property type="match status" value="1"/>
</dbReference>
<dbReference type="Gene3D" id="1.25.10.10">
    <property type="entry name" value="Leucine-rich Repeat Variant"/>
    <property type="match status" value="1"/>
</dbReference>
<dbReference type="SUPFAM" id="SSF48371">
    <property type="entry name" value="ARM repeat"/>
    <property type="match status" value="1"/>
</dbReference>
<dbReference type="GO" id="GO:0005635">
    <property type="term" value="C:nuclear envelope"/>
    <property type="evidence" value="ECO:0007669"/>
    <property type="project" value="TreeGrafter"/>
</dbReference>
<dbReference type="InterPro" id="IPR013598">
    <property type="entry name" value="Exportin-1/Importin-b-like"/>
</dbReference>
<dbReference type="PROSITE" id="PS50166">
    <property type="entry name" value="IMPORTIN_B_NT"/>
    <property type="match status" value="1"/>
</dbReference>
<dbReference type="Pfam" id="PF25758">
    <property type="entry name" value="TPR_IPO11"/>
    <property type="match status" value="1"/>
</dbReference>
<reference evidence="8" key="1">
    <citation type="journal article" date="2021" name="Genome Biol. Evol.">
        <title>A High-Quality Reference Genome for a Parasitic Bivalve with Doubly Uniparental Inheritance (Bivalvia: Unionida).</title>
        <authorList>
            <person name="Smith C.H."/>
        </authorList>
    </citation>
    <scope>NUCLEOTIDE SEQUENCE</scope>
    <source>
        <strain evidence="8">CHS0354</strain>
    </source>
</reference>
<dbReference type="AlphaFoldDB" id="A0AAE0T8K9"/>
<evidence type="ECO:0000256" key="5">
    <source>
        <dbReference type="ARBA" id="ARBA00023242"/>
    </source>
</evidence>
<comment type="subcellular location">
    <subcellularLocation>
        <location evidence="1">Nucleus</location>
    </subcellularLocation>
</comment>
<keyword evidence="9" id="KW-1185">Reference proteome</keyword>
<reference evidence="8" key="3">
    <citation type="submission" date="2023-05" db="EMBL/GenBank/DDBJ databases">
        <authorList>
            <person name="Smith C.H."/>
        </authorList>
    </citation>
    <scope>NUCLEOTIDE SEQUENCE</scope>
    <source>
        <strain evidence="8">CHS0354</strain>
        <tissue evidence="8">Mantle</tissue>
    </source>
</reference>
<dbReference type="InterPro" id="IPR011989">
    <property type="entry name" value="ARM-like"/>
</dbReference>
<organism evidence="8 9">
    <name type="scientific">Potamilus streckersoni</name>
    <dbReference type="NCBI Taxonomy" id="2493646"/>
    <lineage>
        <taxon>Eukaryota</taxon>
        <taxon>Metazoa</taxon>
        <taxon>Spiralia</taxon>
        <taxon>Lophotrochozoa</taxon>
        <taxon>Mollusca</taxon>
        <taxon>Bivalvia</taxon>
        <taxon>Autobranchia</taxon>
        <taxon>Heteroconchia</taxon>
        <taxon>Palaeoheterodonta</taxon>
        <taxon>Unionida</taxon>
        <taxon>Unionoidea</taxon>
        <taxon>Unionidae</taxon>
        <taxon>Ambleminae</taxon>
        <taxon>Lampsilini</taxon>
        <taxon>Potamilus</taxon>
    </lineage>
</organism>
<keyword evidence="4" id="KW-0653">Protein transport</keyword>
<feature type="domain" description="Importin N-terminal" evidence="7">
    <location>
        <begin position="33"/>
        <end position="103"/>
    </location>
</feature>
<accession>A0AAE0T8K9</accession>
<dbReference type="InterPro" id="IPR016024">
    <property type="entry name" value="ARM-type_fold"/>
</dbReference>
<name>A0AAE0T8K9_9BIVA</name>
<evidence type="ECO:0000256" key="2">
    <source>
        <dbReference type="ARBA" id="ARBA00007991"/>
    </source>
</evidence>
<comment type="similarity">
    <text evidence="2">Belongs to the importin beta family.</text>
</comment>